<dbReference type="PANTHER" id="PTHR11049">
    <property type="entry name" value="ACYL COENZYME A THIOESTER HYDROLASE"/>
    <property type="match status" value="1"/>
</dbReference>
<name>A0A430ALU0_9ENTE</name>
<comment type="similarity">
    <text evidence="1">Belongs to the acyl coenzyme A hydrolase family.</text>
</comment>
<accession>A0A430ALU0</accession>
<dbReference type="PANTHER" id="PTHR11049:SF24">
    <property type="entry name" value="CYTOSOLIC ACYL COENZYME A THIOESTER HYDROLASE"/>
    <property type="match status" value="1"/>
</dbReference>
<dbReference type="SUPFAM" id="SSF54637">
    <property type="entry name" value="Thioesterase/thiol ester dehydrase-isomerase"/>
    <property type="match status" value="1"/>
</dbReference>
<keyword evidence="2 3" id="KW-0378">Hydrolase</keyword>
<dbReference type="InterPro" id="IPR006683">
    <property type="entry name" value="Thioestr_dom"/>
</dbReference>
<evidence type="ECO:0000256" key="2">
    <source>
        <dbReference type="ARBA" id="ARBA00022801"/>
    </source>
</evidence>
<dbReference type="Pfam" id="PF03061">
    <property type="entry name" value="4HBT"/>
    <property type="match status" value="1"/>
</dbReference>
<comment type="caution">
    <text evidence="5">The sequence shown here is derived from an EMBL/GenBank/DDBJ whole genome shotgun (WGS) entry which is preliminary data.</text>
</comment>
<evidence type="ECO:0000313" key="5">
    <source>
        <dbReference type="EMBL" id="RSU08954.1"/>
    </source>
</evidence>
<evidence type="ECO:0000313" key="6">
    <source>
        <dbReference type="Proteomes" id="UP000287605"/>
    </source>
</evidence>
<organism evidence="5 6">
    <name type="scientific">Vagococcus elongatus</name>
    <dbReference type="NCBI Taxonomy" id="180344"/>
    <lineage>
        <taxon>Bacteria</taxon>
        <taxon>Bacillati</taxon>
        <taxon>Bacillota</taxon>
        <taxon>Bacilli</taxon>
        <taxon>Lactobacillales</taxon>
        <taxon>Enterococcaceae</taxon>
        <taxon>Vagococcus</taxon>
    </lineage>
</organism>
<feature type="domain" description="HotDog ACOT-type" evidence="4">
    <location>
        <begin position="12"/>
        <end position="124"/>
    </location>
</feature>
<dbReference type="InterPro" id="IPR033120">
    <property type="entry name" value="HOTDOG_ACOT"/>
</dbReference>
<dbReference type="CDD" id="cd03442">
    <property type="entry name" value="BFIT_BACH"/>
    <property type="match status" value="1"/>
</dbReference>
<dbReference type="InterPro" id="IPR029069">
    <property type="entry name" value="HotDog_dom_sf"/>
</dbReference>
<dbReference type="OrthoDB" id="9791628at2"/>
<dbReference type="GO" id="GO:0006637">
    <property type="term" value="P:acyl-CoA metabolic process"/>
    <property type="evidence" value="ECO:0007669"/>
    <property type="project" value="TreeGrafter"/>
</dbReference>
<gene>
    <name evidence="5" type="ORF">CBF29_12655</name>
</gene>
<dbReference type="GO" id="GO:0005829">
    <property type="term" value="C:cytosol"/>
    <property type="evidence" value="ECO:0007669"/>
    <property type="project" value="TreeGrafter"/>
</dbReference>
<protein>
    <recommendedName>
        <fullName evidence="4">HotDog ACOT-type domain-containing protein</fullName>
    </recommendedName>
</protein>
<proteinExistence type="inferred from homology"/>
<dbReference type="InterPro" id="IPR040170">
    <property type="entry name" value="Cytosol_ACT"/>
</dbReference>
<evidence type="ECO:0000259" key="4">
    <source>
        <dbReference type="PROSITE" id="PS51770"/>
    </source>
</evidence>
<keyword evidence="6" id="KW-1185">Reference proteome</keyword>
<dbReference type="PROSITE" id="PS51770">
    <property type="entry name" value="HOTDOG_ACOT"/>
    <property type="match status" value="1"/>
</dbReference>
<dbReference type="RefSeq" id="WP_126810072.1">
    <property type="nucleotide sequence ID" value="NZ_NGKA01000029.1"/>
</dbReference>
<evidence type="ECO:0000256" key="1">
    <source>
        <dbReference type="ARBA" id="ARBA00010458"/>
    </source>
</evidence>
<dbReference type="AlphaFoldDB" id="A0A430ALU0"/>
<reference evidence="5 6" key="1">
    <citation type="submission" date="2017-05" db="EMBL/GenBank/DDBJ databases">
        <title>Vagococcus spp. assemblies.</title>
        <authorList>
            <person name="Gulvik C.A."/>
        </authorList>
    </citation>
    <scope>NUCLEOTIDE SEQUENCE [LARGE SCALE GENOMIC DNA]</scope>
    <source>
        <strain evidence="5 6">CCUG 51432</strain>
    </source>
</reference>
<dbReference type="EMBL" id="NGKA01000029">
    <property type="protein sequence ID" value="RSU08954.1"/>
    <property type="molecule type" value="Genomic_DNA"/>
</dbReference>
<dbReference type="Gene3D" id="3.10.129.10">
    <property type="entry name" value="Hotdog Thioesterase"/>
    <property type="match status" value="1"/>
</dbReference>
<evidence type="ECO:0000256" key="3">
    <source>
        <dbReference type="PROSITE-ProRule" id="PRU01106"/>
    </source>
</evidence>
<dbReference type="GO" id="GO:0009062">
    <property type="term" value="P:fatty acid catabolic process"/>
    <property type="evidence" value="ECO:0007669"/>
    <property type="project" value="TreeGrafter"/>
</dbReference>
<sequence length="174" mass="19776">MQNEKKSKKFCRDSRTVQTHLVFPQDTNSHNTLYGGKLMSYIDSCAAITALRHTKKTVVTASTDRLNFLAPIPSNHALTLEAFVTGTGKKSMEIFVKVTGEDLFNNQRYLAATCFTTFVVVGDDLPSDYVIPEIKPETREEKLIAQNYQERKNNRLRDLTLEKEFLSDISLTSY</sequence>
<dbReference type="GO" id="GO:0052816">
    <property type="term" value="F:long-chain fatty acyl-CoA hydrolase activity"/>
    <property type="evidence" value="ECO:0007669"/>
    <property type="project" value="TreeGrafter"/>
</dbReference>
<dbReference type="Proteomes" id="UP000287605">
    <property type="component" value="Unassembled WGS sequence"/>
</dbReference>